<evidence type="ECO:0000313" key="3">
    <source>
        <dbReference type="Proteomes" id="UP001328107"/>
    </source>
</evidence>
<keyword evidence="1" id="KW-0812">Transmembrane</keyword>
<name>A0AAN4ZP44_9BILA</name>
<dbReference type="EMBL" id="BTRK01000003">
    <property type="protein sequence ID" value="GMR43449.1"/>
    <property type="molecule type" value="Genomic_DNA"/>
</dbReference>
<proteinExistence type="predicted"/>
<accession>A0AAN4ZP44</accession>
<feature type="non-terminal residue" evidence="2">
    <location>
        <position position="117"/>
    </location>
</feature>
<gene>
    <name evidence="2" type="ORF">PMAYCL1PPCAC_13644</name>
</gene>
<evidence type="ECO:0000313" key="2">
    <source>
        <dbReference type="EMBL" id="GMR43449.1"/>
    </source>
</evidence>
<dbReference type="Proteomes" id="UP001328107">
    <property type="component" value="Unassembled WGS sequence"/>
</dbReference>
<protein>
    <recommendedName>
        <fullName evidence="4">G protein-coupled receptor</fullName>
    </recommendedName>
</protein>
<evidence type="ECO:0000256" key="1">
    <source>
        <dbReference type="SAM" id="Phobius"/>
    </source>
</evidence>
<keyword evidence="3" id="KW-1185">Reference proteome</keyword>
<feature type="transmembrane region" description="Helical" evidence="1">
    <location>
        <begin position="51"/>
        <end position="68"/>
    </location>
</feature>
<comment type="caution">
    <text evidence="2">The sequence shown here is derived from an EMBL/GenBank/DDBJ whole genome shotgun (WGS) entry which is preliminary data.</text>
</comment>
<keyword evidence="1" id="KW-0472">Membrane</keyword>
<dbReference type="AlphaFoldDB" id="A0AAN4ZP44"/>
<evidence type="ECO:0008006" key="4">
    <source>
        <dbReference type="Google" id="ProtNLM"/>
    </source>
</evidence>
<reference evidence="3" key="1">
    <citation type="submission" date="2022-10" db="EMBL/GenBank/DDBJ databases">
        <title>Genome assembly of Pristionchus species.</title>
        <authorList>
            <person name="Yoshida K."/>
            <person name="Sommer R.J."/>
        </authorList>
    </citation>
    <scope>NUCLEOTIDE SEQUENCE [LARGE SCALE GENOMIC DNA]</scope>
    <source>
        <strain evidence="3">RS5460</strain>
    </source>
</reference>
<feature type="transmembrane region" description="Helical" evidence="1">
    <location>
        <begin position="12"/>
        <end position="30"/>
    </location>
</feature>
<feature type="transmembrane region" description="Helical" evidence="1">
    <location>
        <begin position="74"/>
        <end position="92"/>
    </location>
</feature>
<sequence>MERHQEMAKILMTSVFGIFLALSLPMNILLVLKMQRIRRENITRFNKEKMYLAYVLVITVAHVIGGAHKYAYPNVIIIFTPPIALILMSKDVRKGMRVFFRRSRSSIADSTITQRIT</sequence>
<organism evidence="2 3">
    <name type="scientific">Pristionchus mayeri</name>
    <dbReference type="NCBI Taxonomy" id="1317129"/>
    <lineage>
        <taxon>Eukaryota</taxon>
        <taxon>Metazoa</taxon>
        <taxon>Ecdysozoa</taxon>
        <taxon>Nematoda</taxon>
        <taxon>Chromadorea</taxon>
        <taxon>Rhabditida</taxon>
        <taxon>Rhabditina</taxon>
        <taxon>Diplogasteromorpha</taxon>
        <taxon>Diplogasteroidea</taxon>
        <taxon>Neodiplogasteridae</taxon>
        <taxon>Pristionchus</taxon>
    </lineage>
</organism>
<keyword evidence="1" id="KW-1133">Transmembrane helix</keyword>